<evidence type="ECO:0000313" key="8">
    <source>
        <dbReference type="Proteomes" id="UP001299235"/>
    </source>
</evidence>
<dbReference type="InterPro" id="IPR028161">
    <property type="entry name" value="Met8-like"/>
</dbReference>
<dbReference type="Proteomes" id="UP001299235">
    <property type="component" value="Unassembled WGS sequence"/>
</dbReference>
<evidence type="ECO:0000256" key="3">
    <source>
        <dbReference type="ARBA" id="ARBA00023002"/>
    </source>
</evidence>
<dbReference type="InterPro" id="IPR006367">
    <property type="entry name" value="Sirohaem_synthase_N"/>
</dbReference>
<reference evidence="7 8" key="1">
    <citation type="submission" date="2021-10" db="EMBL/GenBank/DDBJ databases">
        <title>Anaerobic single-cell dispensing facilitates the cultivation of human gut bacteria.</title>
        <authorList>
            <person name="Afrizal A."/>
        </authorList>
    </citation>
    <scope>NUCLEOTIDE SEQUENCE [LARGE SCALE GENOMIC DNA]</scope>
    <source>
        <strain evidence="7 8">CLA-AA-H246</strain>
    </source>
</reference>
<evidence type="ECO:0000256" key="5">
    <source>
        <dbReference type="ARBA" id="ARBA00023244"/>
    </source>
</evidence>
<comment type="caution">
    <text evidence="7">The sequence shown here is derived from an EMBL/GenBank/DDBJ whole genome shotgun (WGS) entry which is preliminary data.</text>
</comment>
<dbReference type="InterPro" id="IPR036291">
    <property type="entry name" value="NAD(P)-bd_dom_sf"/>
</dbReference>
<dbReference type="Pfam" id="PF13241">
    <property type="entry name" value="NAD_binding_7"/>
    <property type="match status" value="1"/>
</dbReference>
<evidence type="ECO:0000256" key="2">
    <source>
        <dbReference type="ARBA" id="ARBA00012400"/>
    </source>
</evidence>
<evidence type="ECO:0000313" key="7">
    <source>
        <dbReference type="EMBL" id="MCC2148386.1"/>
    </source>
</evidence>
<dbReference type="PANTHER" id="PTHR35330">
    <property type="entry name" value="SIROHEME BIOSYNTHESIS PROTEIN MET8"/>
    <property type="match status" value="1"/>
</dbReference>
<dbReference type="RefSeq" id="WP_173865542.1">
    <property type="nucleotide sequence ID" value="NZ_JAJEQE010000008.1"/>
</dbReference>
<protein>
    <recommendedName>
        <fullName evidence="2">precorrin-2 dehydrogenase</fullName>
        <ecNumber evidence="2">1.3.1.76</ecNumber>
    </recommendedName>
</protein>
<dbReference type="Gene3D" id="3.40.50.720">
    <property type="entry name" value="NAD(P)-binding Rossmann-like Domain"/>
    <property type="match status" value="1"/>
</dbReference>
<dbReference type="SUPFAM" id="SSF51735">
    <property type="entry name" value="NAD(P)-binding Rossmann-fold domains"/>
    <property type="match status" value="1"/>
</dbReference>
<dbReference type="PANTHER" id="PTHR35330:SF1">
    <property type="entry name" value="SIROHEME BIOSYNTHESIS PROTEIN MET8"/>
    <property type="match status" value="1"/>
</dbReference>
<comment type="catalytic activity">
    <reaction evidence="6">
        <text>precorrin-2 + NAD(+) = sirohydrochlorin + NADH + 2 H(+)</text>
        <dbReference type="Rhea" id="RHEA:15613"/>
        <dbReference type="ChEBI" id="CHEBI:15378"/>
        <dbReference type="ChEBI" id="CHEBI:57540"/>
        <dbReference type="ChEBI" id="CHEBI:57945"/>
        <dbReference type="ChEBI" id="CHEBI:58351"/>
        <dbReference type="ChEBI" id="CHEBI:58827"/>
        <dbReference type="EC" id="1.3.1.76"/>
    </reaction>
</comment>
<keyword evidence="5" id="KW-0627">Porphyrin biosynthesis</keyword>
<evidence type="ECO:0000256" key="6">
    <source>
        <dbReference type="ARBA" id="ARBA00047561"/>
    </source>
</evidence>
<proteinExistence type="predicted"/>
<keyword evidence="3" id="KW-0560">Oxidoreductase</keyword>
<comment type="pathway">
    <text evidence="1">Porphyrin-containing compound metabolism; siroheme biosynthesis; sirohydrochlorin from precorrin-2: step 1/1.</text>
</comment>
<accession>A0ABS8ET73</accession>
<keyword evidence="8" id="KW-1185">Reference proteome</keyword>
<keyword evidence="4" id="KW-0520">NAD</keyword>
<sequence>MSNDKKPYFPLFVDLNEKQIVVVGAGTIAKRRIRTLVSFTNHLTVIAPEVNRELLDMEKAGMLRIKRKNYEREDIYDADYVIAATNDHQINSDIYSACKCMGITVNVCSDKTKCDFYFPGIVQNGNVVIGVTASGSDHKEARKTVEKIRSLFPEEELK</sequence>
<name>A0ABS8ET73_9FIRM</name>
<evidence type="ECO:0000256" key="1">
    <source>
        <dbReference type="ARBA" id="ARBA00005010"/>
    </source>
</evidence>
<organism evidence="7 8">
    <name type="scientific">Hominisplanchenecus faecis</name>
    <dbReference type="NCBI Taxonomy" id="2885351"/>
    <lineage>
        <taxon>Bacteria</taxon>
        <taxon>Bacillati</taxon>
        <taxon>Bacillota</taxon>
        <taxon>Clostridia</taxon>
        <taxon>Lachnospirales</taxon>
        <taxon>Lachnospiraceae</taxon>
        <taxon>Hominisplanchenecus</taxon>
    </lineage>
</organism>
<gene>
    <name evidence="7" type="ORF">LKD42_03835</name>
</gene>
<dbReference type="EMBL" id="JAJEQE010000008">
    <property type="protein sequence ID" value="MCC2148386.1"/>
    <property type="molecule type" value="Genomic_DNA"/>
</dbReference>
<evidence type="ECO:0000256" key="4">
    <source>
        <dbReference type="ARBA" id="ARBA00023027"/>
    </source>
</evidence>
<dbReference type="NCBIfam" id="TIGR01470">
    <property type="entry name" value="cysG_Nterm"/>
    <property type="match status" value="1"/>
</dbReference>
<dbReference type="EC" id="1.3.1.76" evidence="2"/>